<protein>
    <submittedName>
        <fullName evidence="2">Uncharacterized protein</fullName>
    </submittedName>
</protein>
<feature type="region of interest" description="Disordered" evidence="1">
    <location>
        <begin position="1"/>
        <end position="24"/>
    </location>
</feature>
<organism evidence="2 3">
    <name type="scientific">Luteolibacter rhizosphaerae</name>
    <dbReference type="NCBI Taxonomy" id="2989719"/>
    <lineage>
        <taxon>Bacteria</taxon>
        <taxon>Pseudomonadati</taxon>
        <taxon>Verrucomicrobiota</taxon>
        <taxon>Verrucomicrobiia</taxon>
        <taxon>Verrucomicrobiales</taxon>
        <taxon>Verrucomicrobiaceae</taxon>
        <taxon>Luteolibacter</taxon>
    </lineage>
</organism>
<reference evidence="2" key="1">
    <citation type="submission" date="2022-10" db="EMBL/GenBank/DDBJ databases">
        <title>Luteolibacter sp. GHJ8, whole genome shotgun sequencing project.</title>
        <authorList>
            <person name="Zhao G."/>
            <person name="Shen L."/>
        </authorList>
    </citation>
    <scope>NUCLEOTIDE SEQUENCE</scope>
    <source>
        <strain evidence="2">GHJ8</strain>
    </source>
</reference>
<evidence type="ECO:0000313" key="3">
    <source>
        <dbReference type="Proteomes" id="UP001165653"/>
    </source>
</evidence>
<proteinExistence type="predicted"/>
<comment type="caution">
    <text evidence="2">The sequence shown here is derived from an EMBL/GenBank/DDBJ whole genome shotgun (WGS) entry which is preliminary data.</text>
</comment>
<feature type="compositionally biased region" description="Polar residues" evidence="1">
    <location>
        <begin position="7"/>
        <end position="18"/>
    </location>
</feature>
<evidence type="ECO:0000313" key="2">
    <source>
        <dbReference type="EMBL" id="MCW1915610.1"/>
    </source>
</evidence>
<dbReference type="Proteomes" id="UP001165653">
    <property type="component" value="Unassembled WGS sequence"/>
</dbReference>
<dbReference type="EMBL" id="JAPDDR010000010">
    <property type="protein sequence ID" value="MCW1915610.1"/>
    <property type="molecule type" value="Genomic_DNA"/>
</dbReference>
<name>A0ABT3G6Z1_9BACT</name>
<accession>A0ABT3G6Z1</accession>
<sequence>MKPADSFSKTTPTSGTITSKERGLLAAKKMARELRAEHRRWKMPLLTWKDGKVVAVKVK</sequence>
<dbReference type="RefSeq" id="WP_264515164.1">
    <property type="nucleotide sequence ID" value="NZ_JAPDDR010000010.1"/>
</dbReference>
<evidence type="ECO:0000256" key="1">
    <source>
        <dbReference type="SAM" id="MobiDB-lite"/>
    </source>
</evidence>
<keyword evidence="3" id="KW-1185">Reference proteome</keyword>
<gene>
    <name evidence="2" type="ORF">OJ996_18640</name>
</gene>